<keyword evidence="14 17" id="KW-0408">Iron</keyword>
<reference evidence="19 20" key="1">
    <citation type="submission" date="2020-04" db="EMBL/GenBank/DDBJ databases">
        <authorList>
            <person name="Laetsch R D."/>
            <person name="Stevens L."/>
            <person name="Kumar S."/>
            <person name="Blaxter L. M."/>
        </authorList>
    </citation>
    <scope>NUCLEOTIDE SEQUENCE [LARGE SCALE GENOMIC DNA]</scope>
</reference>
<dbReference type="AlphaFoldDB" id="A0A8S1FFA5"/>
<comment type="cofactor">
    <cofactor evidence="1 17">
        <name>FMN</name>
        <dbReference type="ChEBI" id="CHEBI:58210"/>
    </cofactor>
</comment>
<dbReference type="InterPro" id="IPR017900">
    <property type="entry name" value="4Fe4S_Fe_S_CS"/>
</dbReference>
<evidence type="ECO:0000256" key="7">
    <source>
        <dbReference type="ARBA" id="ARBA00022643"/>
    </source>
</evidence>
<evidence type="ECO:0000256" key="4">
    <source>
        <dbReference type="ARBA" id="ARBA00010804"/>
    </source>
</evidence>
<dbReference type="Proteomes" id="UP000494206">
    <property type="component" value="Unassembled WGS sequence"/>
</dbReference>
<dbReference type="GO" id="GO:0050661">
    <property type="term" value="F:NADP binding"/>
    <property type="evidence" value="ECO:0007669"/>
    <property type="project" value="TreeGrafter"/>
</dbReference>
<evidence type="ECO:0000256" key="12">
    <source>
        <dbReference type="ARBA" id="ARBA00022857"/>
    </source>
</evidence>
<keyword evidence="8" id="KW-0479">Metal-binding</keyword>
<proteinExistence type="inferred from homology"/>
<dbReference type="FunFam" id="3.50.50.60:FF:000056">
    <property type="entry name" value="Dihydropyrimidine dehydrogenase [NADP(+)]"/>
    <property type="match status" value="1"/>
</dbReference>
<dbReference type="InterPro" id="IPR017896">
    <property type="entry name" value="4Fe4S_Fe-S-bd"/>
</dbReference>
<dbReference type="Pfam" id="PF07992">
    <property type="entry name" value="Pyr_redox_2"/>
    <property type="match status" value="1"/>
</dbReference>
<evidence type="ECO:0000256" key="2">
    <source>
        <dbReference type="ARBA" id="ARBA00001974"/>
    </source>
</evidence>
<evidence type="ECO:0000256" key="10">
    <source>
        <dbReference type="ARBA" id="ARBA00022741"/>
    </source>
</evidence>
<comment type="pathway">
    <text evidence="3 17">Amino-acid biosynthesis; beta-alanine biosynthesis.</text>
</comment>
<dbReference type="PROSITE" id="PS51379">
    <property type="entry name" value="4FE4S_FER_2"/>
    <property type="match status" value="2"/>
</dbReference>
<dbReference type="GO" id="GO:0051539">
    <property type="term" value="F:4 iron, 4 sulfur cluster binding"/>
    <property type="evidence" value="ECO:0007669"/>
    <property type="project" value="UniProtKB-KW"/>
</dbReference>
<dbReference type="PRINTS" id="PR00419">
    <property type="entry name" value="ADXRDTASE"/>
</dbReference>
<comment type="catalytic activity">
    <reaction evidence="16 17">
        <text>5,6-dihydrouracil + NADP(+) = uracil + NADPH + H(+)</text>
        <dbReference type="Rhea" id="RHEA:18093"/>
        <dbReference type="ChEBI" id="CHEBI:15378"/>
        <dbReference type="ChEBI" id="CHEBI:15901"/>
        <dbReference type="ChEBI" id="CHEBI:17568"/>
        <dbReference type="ChEBI" id="CHEBI:57783"/>
        <dbReference type="ChEBI" id="CHEBI:58349"/>
        <dbReference type="EC" id="1.3.1.2"/>
    </reaction>
</comment>
<keyword evidence="12 17" id="KW-0521">NADP</keyword>
<dbReference type="GO" id="GO:0006210">
    <property type="term" value="P:thymine catabolic process"/>
    <property type="evidence" value="ECO:0007669"/>
    <property type="project" value="TreeGrafter"/>
</dbReference>
<dbReference type="PROSITE" id="PS00198">
    <property type="entry name" value="4FE4S_FER_1"/>
    <property type="match status" value="1"/>
</dbReference>
<sequence length="1061" mass="115518">MAPNPQPKAEQASTPLPLLSKDAPDIENLLLLNPKVKPTANAVPSLVTKKVKHHWKRNDEKGCGAGCGESKLKNDFRDIKHTTLSERGALKEALRCLKCADAPCQKSCPTQLDIKSFITSISNKNYYGAARQILSDNPLGLTCGMICPTSDLCVGSCNLQASEEGAINIGGLQQFACDVFKKMNIRQIVSKEIRESRNDSHKEQIALIGCGPASISCSSFLARLGYTDITIYEKRKYIGGLSSAEIPQFRLPYDVVDFEIQLARDIGVKIETNRSLHTSDITLENLKEQGAKAVFLGIGNPEPKVDPMFEGLSIDNGFYTSKNYLPLVAAASKPGMCGCKRTPLPALRGRVVVLGAGDTAMDCATSALRCGASRVTIAFRKGFTGIRAVPEEMEAAKEEKCEFLPFCAPRKINVKDGRIVSIEFAKTEVDDDGKWYEDEEQKIVLKCDYVISAFGSTLKDSEVLKALEPLKLNKWGGIEVDPETQQTSEPWVFAGGDVAGVAETTVESVNDGKIAAWNIHRYIQSLYGRDVGTTPQLPKFFTPIDEVDISVEMCGVKFENPFGLASAPPTTSGPMCRRAFEQGWGFILTKTYGLDKDLVTNVSPRIVRGSTSGPVYGPNQSSFMNIELISEKSCKYWLQCIRELKRDHPTKIVIASIMCTYNKDDWVELATKSDAAGADILELNLSCPHGMGEKGMGLACGQNPDIVRQICQWVRQCVRIPFFPKMTPNITDVREIARAARDGGASGVTATNTVSTLMHMKADGTSWPAVGVAKRTTYGGMSGSAIRPIAMKAVSSIANELDGFPIMATGGIESAETGLGFLMAGASVLQVCSAVQNQDFTVVEDYCTGLKALLYLAGAESLKEWDGQSPPVEKHQKGKPILIQGEKKLPFFGKFREEREKKEAELLAKSNLLDAEKVHFASRPDTKVLAVPKISDVIGKALPRIGPYVTLDNKLQKVAIIDDDMCINCGKCFMTCNDSGYQAITFDAVTHQPHVTEDDCTGCTLCYSVCPIPECIQMVPRSGPWKAPKRGVVPDFEPGTPKVVKVDARGRVIIETTGGMQ</sequence>
<evidence type="ECO:0000313" key="19">
    <source>
        <dbReference type="EMBL" id="CAB3410228.1"/>
    </source>
</evidence>
<dbReference type="OrthoDB" id="4327079at2759"/>
<dbReference type="SUPFAM" id="SSF46548">
    <property type="entry name" value="alpha-helical ferredoxin"/>
    <property type="match status" value="1"/>
</dbReference>
<dbReference type="CDD" id="cd02940">
    <property type="entry name" value="DHPD_FMN"/>
    <property type="match status" value="1"/>
</dbReference>
<evidence type="ECO:0000256" key="1">
    <source>
        <dbReference type="ARBA" id="ARBA00001917"/>
    </source>
</evidence>
<evidence type="ECO:0000256" key="5">
    <source>
        <dbReference type="ARBA" id="ARBA00022485"/>
    </source>
</evidence>
<comment type="caution">
    <text evidence="19">The sequence shown here is derived from an EMBL/GenBank/DDBJ whole genome shotgun (WGS) entry which is preliminary data.</text>
</comment>
<comment type="similarity">
    <text evidence="4 17">Belongs to the dihydropyrimidine dehydrogenase family.</text>
</comment>
<keyword evidence="11 17" id="KW-0274">FAD</keyword>
<comment type="cofactor">
    <cofactor evidence="2 17">
        <name>FAD</name>
        <dbReference type="ChEBI" id="CHEBI:57692"/>
    </cofactor>
</comment>
<keyword evidence="5 17" id="KW-0004">4Fe-4S</keyword>
<dbReference type="GO" id="GO:0046872">
    <property type="term" value="F:metal ion binding"/>
    <property type="evidence" value="ECO:0007669"/>
    <property type="project" value="UniProtKB-KW"/>
</dbReference>
<protein>
    <recommendedName>
        <fullName evidence="17">Dihydropyrimidine dehydrogenase [NADP(+)]</fullName>
        <shortName evidence="17">DHPDHase</shortName>
        <shortName evidence="17">DPD</shortName>
        <ecNumber evidence="17">1.3.1.2</ecNumber>
    </recommendedName>
    <alternativeName>
        <fullName evidence="17">Dihydrothymine dehydrogenase</fullName>
    </alternativeName>
    <alternativeName>
        <fullName evidence="17">Dihydrouracil dehydrogenase</fullName>
    </alternativeName>
</protein>
<accession>A0A8S1FFA5</accession>
<dbReference type="InterPro" id="IPR013785">
    <property type="entry name" value="Aldolase_TIM"/>
</dbReference>
<organism evidence="19 20">
    <name type="scientific">Caenorhabditis bovis</name>
    <dbReference type="NCBI Taxonomy" id="2654633"/>
    <lineage>
        <taxon>Eukaryota</taxon>
        <taxon>Metazoa</taxon>
        <taxon>Ecdysozoa</taxon>
        <taxon>Nematoda</taxon>
        <taxon>Chromadorea</taxon>
        <taxon>Rhabditida</taxon>
        <taxon>Rhabditina</taxon>
        <taxon>Rhabditomorpha</taxon>
        <taxon>Rhabditoidea</taxon>
        <taxon>Rhabditidae</taxon>
        <taxon>Peloderinae</taxon>
        <taxon>Caenorhabditis</taxon>
    </lineage>
</organism>
<dbReference type="Pfam" id="PF01180">
    <property type="entry name" value="DHO_dh"/>
    <property type="match status" value="1"/>
</dbReference>
<dbReference type="FunFam" id="3.30.70.20:FF:000023">
    <property type="entry name" value="Dihydropyrimidine dehydrogenase [NADP(+)]"/>
    <property type="match status" value="1"/>
</dbReference>
<evidence type="ECO:0000256" key="3">
    <source>
        <dbReference type="ARBA" id="ARBA00004668"/>
    </source>
</evidence>
<comment type="function">
    <text evidence="17">Involved in pyrimidine base degradation. Catalyzes the reduction of uracil and thymine.</text>
</comment>
<name>A0A8S1FFA5_9PELO</name>
<dbReference type="InterPro" id="IPR036188">
    <property type="entry name" value="FAD/NAD-bd_sf"/>
</dbReference>
<dbReference type="FunFam" id="1.10.1060.10:FF:000007">
    <property type="entry name" value="Dihydropyrimidine dehydrogenase [NADP(+)]"/>
    <property type="match status" value="1"/>
</dbReference>
<dbReference type="SUPFAM" id="SSF54862">
    <property type="entry name" value="4Fe-4S ferredoxins"/>
    <property type="match status" value="1"/>
</dbReference>
<dbReference type="GO" id="GO:0017113">
    <property type="term" value="F:dihydropyrimidine dehydrogenase (NADP+) activity"/>
    <property type="evidence" value="ECO:0007669"/>
    <property type="project" value="UniProtKB-EC"/>
</dbReference>
<dbReference type="GO" id="GO:0002058">
    <property type="term" value="F:uracil binding"/>
    <property type="evidence" value="ECO:0007669"/>
    <property type="project" value="TreeGrafter"/>
</dbReference>
<dbReference type="GO" id="GO:0005829">
    <property type="term" value="C:cytosol"/>
    <property type="evidence" value="ECO:0007669"/>
    <property type="project" value="TreeGrafter"/>
</dbReference>
<keyword evidence="13 17" id="KW-0560">Oxidoreductase</keyword>
<keyword evidence="9" id="KW-0677">Repeat</keyword>
<dbReference type="Gene3D" id="3.50.50.60">
    <property type="entry name" value="FAD/NAD(P)-binding domain"/>
    <property type="match status" value="2"/>
</dbReference>
<dbReference type="Gene3D" id="1.10.1060.10">
    <property type="entry name" value="Alpha-helical ferredoxin"/>
    <property type="match status" value="1"/>
</dbReference>
<dbReference type="InterPro" id="IPR028261">
    <property type="entry name" value="DPD_II"/>
</dbReference>
<dbReference type="InterPro" id="IPR005720">
    <property type="entry name" value="Dihydroorotate_DH_cat"/>
</dbReference>
<evidence type="ECO:0000256" key="17">
    <source>
        <dbReference type="RuleBase" id="RU364041"/>
    </source>
</evidence>
<dbReference type="InterPro" id="IPR023753">
    <property type="entry name" value="FAD/NAD-binding_dom"/>
</dbReference>
<dbReference type="Pfam" id="PF14691">
    <property type="entry name" value="Fer4_20"/>
    <property type="match status" value="1"/>
</dbReference>
<dbReference type="SUPFAM" id="SSF51395">
    <property type="entry name" value="FMN-linked oxidoreductases"/>
    <property type="match status" value="1"/>
</dbReference>
<evidence type="ECO:0000256" key="16">
    <source>
        <dbReference type="ARBA" id="ARBA00052371"/>
    </source>
</evidence>
<dbReference type="SUPFAM" id="SSF51971">
    <property type="entry name" value="Nucleotide-binding domain"/>
    <property type="match status" value="2"/>
</dbReference>
<keyword evidence="7 17" id="KW-0288">FMN</keyword>
<dbReference type="FunFam" id="3.50.50.60:FF:000061">
    <property type="entry name" value="Dihydropyrimidine dehydrogenase [NADP(+)]"/>
    <property type="match status" value="1"/>
</dbReference>
<keyword evidence="15" id="KW-0411">Iron-sulfur</keyword>
<evidence type="ECO:0000259" key="18">
    <source>
        <dbReference type="PROSITE" id="PS51379"/>
    </source>
</evidence>
<evidence type="ECO:0000256" key="13">
    <source>
        <dbReference type="ARBA" id="ARBA00023002"/>
    </source>
</evidence>
<evidence type="ECO:0000256" key="15">
    <source>
        <dbReference type="ARBA" id="ARBA00023014"/>
    </source>
</evidence>
<dbReference type="PANTHER" id="PTHR43073:SF2">
    <property type="entry name" value="DIHYDROPYRIMIDINE DEHYDROGENASE [NADP(+)]"/>
    <property type="match status" value="1"/>
</dbReference>
<dbReference type="EC" id="1.3.1.2" evidence="17"/>
<dbReference type="InterPro" id="IPR009051">
    <property type="entry name" value="Helical_ferredxn"/>
</dbReference>
<evidence type="ECO:0000256" key="8">
    <source>
        <dbReference type="ARBA" id="ARBA00022723"/>
    </source>
</evidence>
<dbReference type="PANTHER" id="PTHR43073">
    <property type="entry name" value="DIHYDROPYRIMIDINE DEHYDROGENASE [NADP(+)]"/>
    <property type="match status" value="1"/>
</dbReference>
<comment type="cofactor">
    <cofactor evidence="17">
        <name>[4Fe-4S] cluster</name>
        <dbReference type="ChEBI" id="CHEBI:49883"/>
    </cofactor>
    <text evidence="17">Binds 4 [4Fe-4S] clusters. Contains approximately 16 iron atoms per subunit.</text>
</comment>
<dbReference type="Gene3D" id="3.30.70.20">
    <property type="match status" value="1"/>
</dbReference>
<evidence type="ECO:0000256" key="9">
    <source>
        <dbReference type="ARBA" id="ARBA00022737"/>
    </source>
</evidence>
<feature type="domain" description="4Fe-4S ferredoxin-type" evidence="18">
    <location>
        <begin position="991"/>
        <end position="1021"/>
    </location>
</feature>
<dbReference type="GO" id="GO:0006212">
    <property type="term" value="P:uracil catabolic process"/>
    <property type="evidence" value="ECO:0007669"/>
    <property type="project" value="TreeGrafter"/>
</dbReference>
<gene>
    <name evidence="19" type="ORF">CBOVIS_LOCUS11782</name>
</gene>
<keyword evidence="20" id="KW-1185">Reference proteome</keyword>
<dbReference type="Pfam" id="PF14697">
    <property type="entry name" value="Fer4_21"/>
    <property type="match status" value="1"/>
</dbReference>
<dbReference type="Gene3D" id="3.20.20.70">
    <property type="entry name" value="Aldolase class I"/>
    <property type="match status" value="1"/>
</dbReference>
<evidence type="ECO:0000256" key="6">
    <source>
        <dbReference type="ARBA" id="ARBA00022630"/>
    </source>
</evidence>
<keyword evidence="6 17" id="KW-0285">Flavoprotein</keyword>
<evidence type="ECO:0000256" key="14">
    <source>
        <dbReference type="ARBA" id="ARBA00023004"/>
    </source>
</evidence>
<evidence type="ECO:0000256" key="11">
    <source>
        <dbReference type="ARBA" id="ARBA00022827"/>
    </source>
</evidence>
<keyword evidence="10" id="KW-0547">Nucleotide-binding</keyword>
<dbReference type="FunFam" id="3.20.20.70:FF:000027">
    <property type="entry name" value="Dihydropyrimidine dehydrogenase [NADP(+)]"/>
    <property type="match status" value="1"/>
</dbReference>
<evidence type="ECO:0000313" key="20">
    <source>
        <dbReference type="Proteomes" id="UP000494206"/>
    </source>
</evidence>
<dbReference type="EMBL" id="CADEPM010000010">
    <property type="protein sequence ID" value="CAB3410228.1"/>
    <property type="molecule type" value="Genomic_DNA"/>
</dbReference>
<feature type="domain" description="4Fe-4S ferredoxin-type" evidence="18">
    <location>
        <begin position="957"/>
        <end position="989"/>
    </location>
</feature>